<dbReference type="PANTHER" id="PTHR10867">
    <property type="entry name" value="NNMT/PNMT/TEMT FAMILY MEMBER"/>
    <property type="match status" value="1"/>
</dbReference>
<dbReference type="PROSITE" id="PS01100">
    <property type="entry name" value="NNMT_PNMT_TEMT"/>
    <property type="match status" value="1"/>
</dbReference>
<evidence type="ECO:0000256" key="4">
    <source>
        <dbReference type="ARBA" id="ARBA00022691"/>
    </source>
</evidence>
<keyword evidence="2" id="KW-0489">Methyltransferase</keyword>
<name>A0A484GYH9_SOUCH</name>
<proteinExistence type="inferred from homology"/>
<dbReference type="GO" id="GO:0008112">
    <property type="term" value="F:nicotinamide N-methyltransferase activity"/>
    <property type="evidence" value="ECO:0007669"/>
    <property type="project" value="TreeGrafter"/>
</dbReference>
<dbReference type="GO" id="GO:0005829">
    <property type="term" value="C:cytosol"/>
    <property type="evidence" value="ECO:0007669"/>
    <property type="project" value="TreeGrafter"/>
</dbReference>
<gene>
    <name evidence="5" type="ORF">DBR06_SOUSAS24910016</name>
</gene>
<dbReference type="PANTHER" id="PTHR10867:SF32">
    <property type="entry name" value="NICOTINAMIDE N-METHYLTRANSFERASE"/>
    <property type="match status" value="1"/>
</dbReference>
<keyword evidence="4" id="KW-0949">S-adenosyl-L-methionine</keyword>
<keyword evidence="3" id="KW-0808">Transferase</keyword>
<keyword evidence="6" id="KW-1185">Reference proteome</keyword>
<dbReference type="InterPro" id="IPR029063">
    <property type="entry name" value="SAM-dependent_MTases_sf"/>
</dbReference>
<evidence type="ECO:0008006" key="7">
    <source>
        <dbReference type="Google" id="ProtNLM"/>
    </source>
</evidence>
<evidence type="ECO:0000256" key="2">
    <source>
        <dbReference type="ARBA" id="ARBA00022603"/>
    </source>
</evidence>
<protein>
    <recommendedName>
        <fullName evidence="7">Nicotinamide N-methyltransferase</fullName>
    </recommendedName>
</protein>
<evidence type="ECO:0000313" key="5">
    <source>
        <dbReference type="EMBL" id="TEA40619.1"/>
    </source>
</evidence>
<dbReference type="InterPro" id="IPR025820">
    <property type="entry name" value="NNMT/PNMT/TEMT_CS"/>
</dbReference>
<evidence type="ECO:0000256" key="1">
    <source>
        <dbReference type="ARBA" id="ARBA00007996"/>
    </source>
</evidence>
<organism evidence="5 6">
    <name type="scientific">Sousa chinensis</name>
    <name type="common">Indo-pacific humpbacked dolphin</name>
    <name type="synonym">Steno chinensis</name>
    <dbReference type="NCBI Taxonomy" id="103600"/>
    <lineage>
        <taxon>Eukaryota</taxon>
        <taxon>Metazoa</taxon>
        <taxon>Chordata</taxon>
        <taxon>Craniata</taxon>
        <taxon>Vertebrata</taxon>
        <taxon>Euteleostomi</taxon>
        <taxon>Mammalia</taxon>
        <taxon>Eutheria</taxon>
        <taxon>Laurasiatheria</taxon>
        <taxon>Artiodactyla</taxon>
        <taxon>Whippomorpha</taxon>
        <taxon>Cetacea</taxon>
        <taxon>Odontoceti</taxon>
        <taxon>Delphinidae</taxon>
        <taxon>Sousa</taxon>
    </lineage>
</organism>
<dbReference type="Proteomes" id="UP000295264">
    <property type="component" value="Unassembled WGS sequence"/>
</dbReference>
<evidence type="ECO:0000313" key="6">
    <source>
        <dbReference type="Proteomes" id="UP000295264"/>
    </source>
</evidence>
<comment type="similarity">
    <text evidence="1">Belongs to the class I-like SAM-binding methyltransferase superfamily. NNMT/PNMT/TEMT family.</text>
</comment>
<dbReference type="EMBL" id="QWLN02002628">
    <property type="protein sequence ID" value="TEA40619.1"/>
    <property type="molecule type" value="Genomic_DNA"/>
</dbReference>
<comment type="caution">
    <text evidence="5">The sequence shown here is derived from an EMBL/GenBank/DDBJ whole genome shotgun (WGS) entry which is preliminary data.</text>
</comment>
<dbReference type="GO" id="GO:0032259">
    <property type="term" value="P:methylation"/>
    <property type="evidence" value="ECO:0007669"/>
    <property type="project" value="UniProtKB-KW"/>
</dbReference>
<dbReference type="AlphaFoldDB" id="A0A484GYH9"/>
<dbReference type="Pfam" id="PF01234">
    <property type="entry name" value="NNMT_PNMT_TEMT"/>
    <property type="match status" value="2"/>
</dbReference>
<dbReference type="SUPFAM" id="SSF53335">
    <property type="entry name" value="S-adenosyl-L-methionine-dependent methyltransferases"/>
    <property type="match status" value="2"/>
</dbReference>
<dbReference type="PROSITE" id="PS51681">
    <property type="entry name" value="SAM_MT_NNMT_PNMT_TEMT"/>
    <property type="match status" value="1"/>
</dbReference>
<dbReference type="Gene3D" id="3.40.50.150">
    <property type="entry name" value="Vaccinia Virus protein VP39"/>
    <property type="match status" value="2"/>
</dbReference>
<evidence type="ECO:0000256" key="3">
    <source>
        <dbReference type="ARBA" id="ARBA00022679"/>
    </source>
</evidence>
<sequence>MESGFTSKDTYLSHFNPQAYLEKYYSFGSRHSAEKQILRHLLKNLFKIFCLDGVKGDLLIDIGSGPTIYQLLSACESFKEIIATDYTDQNLRELEKWLKKEPGAFDWSPVVTYVPFALTILTLTSKLIQLFISFTHLDGFPSGGPAGTSGDGAWGGESISLQVYHRPRGALRCNLYMAASATEFTSVCSASEDKQRSGVPMSGVASDLCRFVCFRVKGPEKEEKLRRAIKQVLKCDVTQSWPLGAVPLPPADCLLSTLCLDAACPDLPAYRAALRNLGSLLKPGGFLVLVDALKSSYYMIGEQRFSSLCLGREAVEAAVREAGYTIEQFEVISQSYSSNMASNEGLFSLVGRKLSTSV</sequence>
<accession>A0A484GYH9</accession>
<reference evidence="5 6" key="1">
    <citation type="journal article" date="2018" name="Genomics">
        <title>Molecular footprints of inshore aquatic adaptation in Indo-Pacific humpback dolphin (Sousa chinensis).</title>
        <authorList>
            <person name="Ming Y."/>
            <person name="Jian J."/>
            <person name="Yu F."/>
            <person name="Yu X."/>
            <person name="Wang J."/>
            <person name="Liu W."/>
        </authorList>
    </citation>
    <scope>NUCLEOTIDE SEQUENCE [LARGE SCALE GENOMIC DNA]</scope>
    <source>
        <strain evidence="5">MY-2018</strain>
        <tissue evidence="5">Skin</tissue>
    </source>
</reference>
<dbReference type="InterPro" id="IPR000940">
    <property type="entry name" value="NNMT_TEMT_trans"/>
</dbReference>